<keyword evidence="3" id="KW-1185">Reference proteome</keyword>
<reference evidence="2" key="1">
    <citation type="journal article" date="2022" name="bioRxiv">
        <title>Sequencing and chromosome-scale assembly of the giantPleurodeles waltlgenome.</title>
        <authorList>
            <person name="Brown T."/>
            <person name="Elewa A."/>
            <person name="Iarovenko S."/>
            <person name="Subramanian E."/>
            <person name="Araus A.J."/>
            <person name="Petzold A."/>
            <person name="Susuki M."/>
            <person name="Suzuki K.-i.T."/>
            <person name="Hayashi T."/>
            <person name="Toyoda A."/>
            <person name="Oliveira C."/>
            <person name="Osipova E."/>
            <person name="Leigh N.D."/>
            <person name="Simon A."/>
            <person name="Yun M.H."/>
        </authorList>
    </citation>
    <scope>NUCLEOTIDE SEQUENCE</scope>
    <source>
        <strain evidence="2">20211129_DDA</strain>
        <tissue evidence="2">Liver</tissue>
    </source>
</reference>
<evidence type="ECO:0000313" key="2">
    <source>
        <dbReference type="EMBL" id="KAJ1098431.1"/>
    </source>
</evidence>
<evidence type="ECO:0000313" key="3">
    <source>
        <dbReference type="Proteomes" id="UP001066276"/>
    </source>
</evidence>
<evidence type="ECO:0000256" key="1">
    <source>
        <dbReference type="SAM" id="MobiDB-lite"/>
    </source>
</evidence>
<accession>A0AAV7M3P0</accession>
<comment type="caution">
    <text evidence="2">The sequence shown here is derived from an EMBL/GenBank/DDBJ whole genome shotgun (WGS) entry which is preliminary data.</text>
</comment>
<dbReference type="AlphaFoldDB" id="A0AAV7M3P0"/>
<feature type="region of interest" description="Disordered" evidence="1">
    <location>
        <begin position="1"/>
        <end position="21"/>
    </location>
</feature>
<dbReference type="Proteomes" id="UP001066276">
    <property type="component" value="Chromosome 10"/>
</dbReference>
<proteinExistence type="predicted"/>
<organism evidence="2 3">
    <name type="scientific">Pleurodeles waltl</name>
    <name type="common">Iberian ribbed newt</name>
    <dbReference type="NCBI Taxonomy" id="8319"/>
    <lineage>
        <taxon>Eukaryota</taxon>
        <taxon>Metazoa</taxon>
        <taxon>Chordata</taxon>
        <taxon>Craniata</taxon>
        <taxon>Vertebrata</taxon>
        <taxon>Euteleostomi</taxon>
        <taxon>Amphibia</taxon>
        <taxon>Batrachia</taxon>
        <taxon>Caudata</taxon>
        <taxon>Salamandroidea</taxon>
        <taxon>Salamandridae</taxon>
        <taxon>Pleurodelinae</taxon>
        <taxon>Pleurodeles</taxon>
    </lineage>
</organism>
<feature type="region of interest" description="Disordered" evidence="1">
    <location>
        <begin position="94"/>
        <end position="126"/>
    </location>
</feature>
<protein>
    <submittedName>
        <fullName evidence="2">Uncharacterized protein</fullName>
    </submittedName>
</protein>
<dbReference type="EMBL" id="JANPWB010000014">
    <property type="protein sequence ID" value="KAJ1098431.1"/>
    <property type="molecule type" value="Genomic_DNA"/>
</dbReference>
<gene>
    <name evidence="2" type="ORF">NDU88_003542</name>
</gene>
<feature type="compositionally biased region" description="Basic residues" evidence="1">
    <location>
        <begin position="1"/>
        <end position="13"/>
    </location>
</feature>
<sequence>MRPRRSLSTRTKSRTLGIPVTRPQGCHNSSHCLRLMADRSNDSSVAPDVPGSRPAQGQMFDLRGTLAISIQGSAECTGSKRLCAHRCNSAPSVLEPRTARNHCQDPESEALVARQGPPGATNFWPQ</sequence>
<name>A0AAV7M3P0_PLEWA</name>